<sequence>MRLRKWYFATNAHGLQKYWEQLQVSVLSARRHTNLEPYCLLDKDGQFSEIEDRIQSLKNHGVNIIHHQSSIYPIVKNHFKMDQDIYSGHWLRLDIPNIEAEDDFILYTDIDVMFRGPIAEAMEPSYIACAPEHRRDDFTYFNSGVMIMNTRNLRSTWGQLRQTVIDRLNEMQPHDDQGALNVCYRDRYDRLPNEWNWKPYWGPNQEAVITHFHGPKPFQIRDILTGIPEKRPIDELVDIYHRSPEGYDFFLKEADRYRIPIER</sequence>
<reference evidence="1 2" key="1">
    <citation type="submission" date="2019-01" db="EMBL/GenBank/DDBJ databases">
        <authorList>
            <person name="Chen W.-M."/>
        </authorList>
    </citation>
    <scope>NUCLEOTIDE SEQUENCE [LARGE SCALE GENOMIC DNA]</scope>
    <source>
        <strain evidence="1 2">TER-1</strain>
    </source>
</reference>
<dbReference type="InterPro" id="IPR029044">
    <property type="entry name" value="Nucleotide-diphossugar_trans"/>
</dbReference>
<gene>
    <name evidence="1" type="ORF">EOE48_17345</name>
</gene>
<evidence type="ECO:0000313" key="2">
    <source>
        <dbReference type="Proteomes" id="UP000286997"/>
    </source>
</evidence>
<accession>A0A3S2XJ78</accession>
<dbReference type="InterPro" id="IPR002495">
    <property type="entry name" value="Glyco_trans_8"/>
</dbReference>
<dbReference type="RefSeq" id="WP_127731403.1">
    <property type="nucleotide sequence ID" value="NZ_SACP01000017.1"/>
</dbReference>
<dbReference type="AlphaFoldDB" id="A0A3S2XJ78"/>
<dbReference type="Proteomes" id="UP000286997">
    <property type="component" value="Unassembled WGS sequence"/>
</dbReference>
<dbReference type="Pfam" id="PF01501">
    <property type="entry name" value="Glyco_transf_8"/>
    <property type="match status" value="1"/>
</dbReference>
<dbReference type="SUPFAM" id="SSF53448">
    <property type="entry name" value="Nucleotide-diphospho-sugar transferases"/>
    <property type="match status" value="1"/>
</dbReference>
<keyword evidence="2" id="KW-1185">Reference proteome</keyword>
<dbReference type="EMBL" id="SACP01000017">
    <property type="protein sequence ID" value="RVU16121.1"/>
    <property type="molecule type" value="Genomic_DNA"/>
</dbReference>
<protein>
    <recommendedName>
        <fullName evidence="3">Glycosyl transferase family 8</fullName>
    </recommendedName>
</protein>
<dbReference type="OrthoDB" id="5672604at2"/>
<evidence type="ECO:0008006" key="3">
    <source>
        <dbReference type="Google" id="ProtNLM"/>
    </source>
</evidence>
<organism evidence="1 2">
    <name type="scientific">Methylobacterium oryzihabitans</name>
    <dbReference type="NCBI Taxonomy" id="2499852"/>
    <lineage>
        <taxon>Bacteria</taxon>
        <taxon>Pseudomonadati</taxon>
        <taxon>Pseudomonadota</taxon>
        <taxon>Alphaproteobacteria</taxon>
        <taxon>Hyphomicrobiales</taxon>
        <taxon>Methylobacteriaceae</taxon>
        <taxon>Methylobacterium</taxon>
    </lineage>
</organism>
<dbReference type="GO" id="GO:0016757">
    <property type="term" value="F:glycosyltransferase activity"/>
    <property type="evidence" value="ECO:0007669"/>
    <property type="project" value="InterPro"/>
</dbReference>
<proteinExistence type="predicted"/>
<dbReference type="Gene3D" id="3.90.550.10">
    <property type="entry name" value="Spore Coat Polysaccharide Biosynthesis Protein SpsA, Chain A"/>
    <property type="match status" value="1"/>
</dbReference>
<name>A0A3S2XJ78_9HYPH</name>
<evidence type="ECO:0000313" key="1">
    <source>
        <dbReference type="EMBL" id="RVU16121.1"/>
    </source>
</evidence>
<comment type="caution">
    <text evidence="1">The sequence shown here is derived from an EMBL/GenBank/DDBJ whole genome shotgun (WGS) entry which is preliminary data.</text>
</comment>